<protein>
    <submittedName>
        <fullName evidence="1">Uncharacterized protein</fullName>
    </submittedName>
</protein>
<dbReference type="EMBL" id="KV483113">
    <property type="protein sequence ID" value="OCT55571.1"/>
    <property type="molecule type" value="Genomic_DNA"/>
</dbReference>
<dbReference type="AlphaFoldDB" id="A0A974BNX5"/>
<gene>
    <name evidence="1" type="ORF">XELAEV_18000520mg</name>
</gene>
<evidence type="ECO:0000313" key="1">
    <source>
        <dbReference type="EMBL" id="OCT55571.1"/>
    </source>
</evidence>
<name>A0A974BNX5_XENLA</name>
<proteinExistence type="predicted"/>
<dbReference type="Proteomes" id="UP000694892">
    <property type="component" value="Unassembled WGS sequence"/>
</dbReference>
<sequence>MPGVVVQSQSHRLKSLLSAASRRGGKVSIAHARLSSEVPRTGWNGERADSLCQCLPESEEVRGGSARRCLFPTRRKLCGTSMRR</sequence>
<organism evidence="1">
    <name type="scientific">Xenopus laevis</name>
    <name type="common">African clawed frog</name>
    <dbReference type="NCBI Taxonomy" id="8355"/>
    <lineage>
        <taxon>Eukaryota</taxon>
        <taxon>Metazoa</taxon>
        <taxon>Chordata</taxon>
        <taxon>Craniata</taxon>
        <taxon>Vertebrata</taxon>
        <taxon>Euteleostomi</taxon>
        <taxon>Amphibia</taxon>
        <taxon>Batrachia</taxon>
        <taxon>Anura</taxon>
        <taxon>Pipoidea</taxon>
        <taxon>Pipidae</taxon>
        <taxon>Xenopodinae</taxon>
        <taxon>Xenopus</taxon>
        <taxon>Xenopus</taxon>
    </lineage>
</organism>
<reference evidence="1" key="1">
    <citation type="submission" date="2016-05" db="EMBL/GenBank/DDBJ databases">
        <title>WGS assembly of Xenopus laevis.</title>
        <authorList>
            <person name="Session A."/>
            <person name="Uno Y."/>
            <person name="Kwon T."/>
            <person name="Chapman J."/>
            <person name="Toyoda A."/>
            <person name="Takahashi S."/>
            <person name="Fukui A."/>
            <person name="Hikosaka A."/>
            <person name="Putnam N."/>
            <person name="Stites J."/>
            <person name="Van Heeringen S."/>
            <person name="Quigley I."/>
            <person name="Heinz S."/>
            <person name="Hellsten U."/>
            <person name="Lyons J."/>
            <person name="Suzuki A."/>
            <person name="Kondo M."/>
            <person name="Ogino H."/>
            <person name="Ochi H."/>
            <person name="Bogdanovic O."/>
            <person name="Lister R."/>
            <person name="Georgiou G."/>
            <person name="Paranjpe S."/>
            <person name="Van Kruijsbergen I."/>
            <person name="Mozaffari S."/>
            <person name="Shu S."/>
            <person name="Schmutz J."/>
            <person name="Jenkins J."/>
            <person name="Grimwood J."/>
            <person name="Carlson J."/>
            <person name="Mitros T."/>
            <person name="Simakov O."/>
            <person name="Heald R."/>
            <person name="Miller K."/>
            <person name="Haudenschild C."/>
            <person name="Kuroki Y."/>
            <person name="Tanaka T."/>
            <person name="Michiue T."/>
            <person name="Watanabe M."/>
            <person name="Kinoshita T."/>
            <person name="Ohta Y."/>
            <person name="Mawaribuchi S."/>
            <person name="Suzuki Y."/>
            <person name="Haramoto Y."/>
            <person name="Yamamoto T."/>
            <person name="Takagi C."/>
            <person name="Kitzman J."/>
            <person name="Shendure J."/>
            <person name="Nakayama T."/>
            <person name="Izutsu Y."/>
            <person name="Robert J."/>
            <person name="Dichmann D."/>
            <person name="Flajnik M."/>
            <person name="Houston D."/>
            <person name="Marcotte E."/>
            <person name="Wallingford J."/>
            <person name="Ito Y."/>
            <person name="Asashima M."/>
            <person name="Ueno N."/>
            <person name="Matsuda Y."/>
            <person name="Jan Veenstra G."/>
            <person name="Fujiyama A."/>
            <person name="Harland R."/>
            <person name="Taira M."/>
            <person name="Rokhsar D.S."/>
        </authorList>
    </citation>
    <scope>NUCLEOTIDE SEQUENCE</scope>
    <source>
        <strain evidence="1">J</strain>
        <tissue evidence="1">Blood</tissue>
    </source>
</reference>
<accession>A0A974BNX5</accession>